<accession>A0A3Q9FK97</accession>
<dbReference type="AlphaFoldDB" id="A0A3Q9FK97"/>
<evidence type="ECO:0000256" key="1">
    <source>
        <dbReference type="SAM" id="Phobius"/>
    </source>
</evidence>
<evidence type="ECO:0000259" key="2">
    <source>
        <dbReference type="Pfam" id="PF06713"/>
    </source>
</evidence>
<protein>
    <recommendedName>
        <fullName evidence="2">Uncharacterized protein YyaB-like PH domain-containing protein</fullName>
    </recommendedName>
</protein>
<proteinExistence type="predicted"/>
<dbReference type="InterPro" id="IPR009589">
    <property type="entry name" value="PH_YyaB-like"/>
</dbReference>
<sequence length="148" mass="17457">MQMKFYSKFDKYSALFWFGMISFLLLIMYLMLTDNTNEFVSQVISFGIVLPIILLFAWVISSTYYEVKSDQNEFKYRSGPIRGKISIKDIKKVKLNTRVWSGLKLGLSFKKGMTLYYNKYDEIYITPKQSDDLCRMLKELNSEIKIIS</sequence>
<keyword evidence="4" id="KW-1185">Reference proteome</keyword>
<keyword evidence="1" id="KW-0812">Transmembrane</keyword>
<feature type="domain" description="Uncharacterized protein YyaB-like PH" evidence="2">
    <location>
        <begin position="63"/>
        <end position="141"/>
    </location>
</feature>
<feature type="transmembrane region" description="Helical" evidence="1">
    <location>
        <begin position="44"/>
        <end position="67"/>
    </location>
</feature>
<feature type="transmembrane region" description="Helical" evidence="1">
    <location>
        <begin position="12"/>
        <end position="32"/>
    </location>
</feature>
<evidence type="ECO:0000313" key="3">
    <source>
        <dbReference type="EMBL" id="AZQ61656.1"/>
    </source>
</evidence>
<dbReference type="GO" id="GO:0030153">
    <property type="term" value="P:bacteriocin immunity"/>
    <property type="evidence" value="ECO:0007669"/>
    <property type="project" value="InterPro"/>
</dbReference>
<evidence type="ECO:0000313" key="4">
    <source>
        <dbReference type="Proteomes" id="UP000267268"/>
    </source>
</evidence>
<dbReference type="KEGG" id="fll:EI427_05240"/>
<dbReference type="EMBL" id="CP034562">
    <property type="protein sequence ID" value="AZQ61656.1"/>
    <property type="molecule type" value="Genomic_DNA"/>
</dbReference>
<keyword evidence="1" id="KW-1133">Transmembrane helix</keyword>
<name>A0A3Q9FK97_9BACT</name>
<keyword evidence="1" id="KW-0472">Membrane</keyword>
<gene>
    <name evidence="3" type="ORF">EI427_05240</name>
</gene>
<dbReference type="Pfam" id="PF06713">
    <property type="entry name" value="bPH_4"/>
    <property type="match status" value="1"/>
</dbReference>
<reference evidence="3 4" key="1">
    <citation type="submission" date="2018-12" db="EMBL/GenBank/DDBJ databases">
        <title>Flammeovirga pectinis sp. nov., isolated from the gut of the Korean scallop, Patinopecten yessoensis.</title>
        <authorList>
            <person name="Bae J.-W."/>
            <person name="Jeong Y.-S."/>
            <person name="Kang W."/>
        </authorList>
    </citation>
    <scope>NUCLEOTIDE SEQUENCE [LARGE SCALE GENOMIC DNA]</scope>
    <source>
        <strain evidence="3 4">L12M1</strain>
    </source>
</reference>
<dbReference type="Proteomes" id="UP000267268">
    <property type="component" value="Chromosome 1"/>
</dbReference>
<organism evidence="3 4">
    <name type="scientific">Flammeovirga pectinis</name>
    <dbReference type="NCBI Taxonomy" id="2494373"/>
    <lineage>
        <taxon>Bacteria</taxon>
        <taxon>Pseudomonadati</taxon>
        <taxon>Bacteroidota</taxon>
        <taxon>Cytophagia</taxon>
        <taxon>Cytophagales</taxon>
        <taxon>Flammeovirgaceae</taxon>
        <taxon>Flammeovirga</taxon>
    </lineage>
</organism>
<dbReference type="OrthoDB" id="1437824at2"/>